<name>A0A4Y5YT34_9MICO</name>
<dbReference type="InterPro" id="IPR000600">
    <property type="entry name" value="ROK"/>
</dbReference>
<dbReference type="InterPro" id="IPR036388">
    <property type="entry name" value="WH-like_DNA-bd_sf"/>
</dbReference>
<organism evidence="2 3">
    <name type="scientific">Microbacterium foliorum</name>
    <dbReference type="NCBI Taxonomy" id="104336"/>
    <lineage>
        <taxon>Bacteria</taxon>
        <taxon>Bacillati</taxon>
        <taxon>Actinomycetota</taxon>
        <taxon>Actinomycetes</taxon>
        <taxon>Micrococcales</taxon>
        <taxon>Microbacteriaceae</taxon>
        <taxon>Microbacterium</taxon>
    </lineage>
</organism>
<dbReference type="RefSeq" id="WP_140038097.1">
    <property type="nucleotide sequence ID" value="NZ_CP041040.1"/>
</dbReference>
<dbReference type="Gene3D" id="3.30.420.40">
    <property type="match status" value="2"/>
</dbReference>
<evidence type="ECO:0000256" key="1">
    <source>
        <dbReference type="ARBA" id="ARBA00006479"/>
    </source>
</evidence>
<dbReference type="Gene3D" id="1.10.10.10">
    <property type="entry name" value="Winged helix-like DNA-binding domain superfamily/Winged helix DNA-binding domain"/>
    <property type="match status" value="1"/>
</dbReference>
<reference evidence="2 3" key="1">
    <citation type="submission" date="2019-06" db="EMBL/GenBank/DDBJ databases">
        <title>Complete genome of Microbacterium foliorum M2.</title>
        <authorList>
            <person name="Cao G."/>
        </authorList>
    </citation>
    <scope>NUCLEOTIDE SEQUENCE [LARGE SCALE GENOMIC DNA]</scope>
    <source>
        <strain evidence="2 3">M2</strain>
    </source>
</reference>
<dbReference type="SUPFAM" id="SSF46785">
    <property type="entry name" value="Winged helix' DNA-binding domain"/>
    <property type="match status" value="1"/>
</dbReference>
<accession>A0A4Y5YT34</accession>
<dbReference type="InterPro" id="IPR036390">
    <property type="entry name" value="WH_DNA-bd_sf"/>
</dbReference>
<evidence type="ECO:0000313" key="2">
    <source>
        <dbReference type="EMBL" id="QDE35954.1"/>
    </source>
</evidence>
<dbReference type="PANTHER" id="PTHR18964">
    <property type="entry name" value="ROK (REPRESSOR, ORF, KINASE) FAMILY"/>
    <property type="match status" value="1"/>
</dbReference>
<dbReference type="Proteomes" id="UP000316125">
    <property type="component" value="Chromosome"/>
</dbReference>
<gene>
    <name evidence="2" type="ORF">FIV50_14835</name>
</gene>
<proteinExistence type="inferred from homology"/>
<evidence type="ECO:0000313" key="3">
    <source>
        <dbReference type="Proteomes" id="UP000316125"/>
    </source>
</evidence>
<dbReference type="PANTHER" id="PTHR18964:SF149">
    <property type="entry name" value="BIFUNCTIONAL UDP-N-ACETYLGLUCOSAMINE 2-EPIMERASE_N-ACETYLMANNOSAMINE KINASE"/>
    <property type="match status" value="1"/>
</dbReference>
<dbReference type="Pfam" id="PF00480">
    <property type="entry name" value="ROK"/>
    <property type="match status" value="1"/>
</dbReference>
<comment type="similarity">
    <text evidence="1">Belongs to the ROK (NagC/XylR) family.</text>
</comment>
<sequence>MLTESETALAEAVLIHGPISRSALTTRLGLSAASLTRLAKPFLDTGLLIELDDVVDGSVGRPTRPLDIAPDRGFFVGMKLTGDTLHAVLTDVRAALVDSFTRPLTAPDPSSVITDIRAAIDDFDGDIRGIGVSLGGSVDDGVVEFAPFLDWHDVPFAAMLADATGLPVTVENDLVALAEAERWFGMGRGLPGFSVITIGEGIGYAVVAHNEVVRTREVGAGLGGHIPLAAQGPLCDRGHRGCAQAMLTSGSITAQVSGALRRPIDYEEFLALAAGRDPAATAVADAAGEALGRFIALAANLTMQPATVLAGDGIGLFAVAEPAIRRAIATDRDPLADPIELYIDEPGFTAWARGAAAVAIQAAIATLSFSS</sequence>
<dbReference type="AlphaFoldDB" id="A0A4Y5YT34"/>
<dbReference type="OrthoDB" id="3464494at2"/>
<dbReference type="InterPro" id="IPR043129">
    <property type="entry name" value="ATPase_NBD"/>
</dbReference>
<dbReference type="EMBL" id="CP041040">
    <property type="protein sequence ID" value="QDE35954.1"/>
    <property type="molecule type" value="Genomic_DNA"/>
</dbReference>
<protein>
    <submittedName>
        <fullName evidence="2">ROK family protein</fullName>
    </submittedName>
</protein>
<dbReference type="SUPFAM" id="SSF53067">
    <property type="entry name" value="Actin-like ATPase domain"/>
    <property type="match status" value="1"/>
</dbReference>